<evidence type="ECO:0000313" key="8">
    <source>
        <dbReference type="Proteomes" id="UP001596044"/>
    </source>
</evidence>
<comment type="similarity">
    <text evidence="1 4 5">Belongs to the Glu/Leu/Phe/Val dehydrogenases family.</text>
</comment>
<dbReference type="PIRSF" id="PIRSF000185">
    <property type="entry name" value="Glu_DH"/>
    <property type="match status" value="1"/>
</dbReference>
<name>A0ABW0KB73_9BACL</name>
<evidence type="ECO:0000256" key="5">
    <source>
        <dbReference type="RuleBase" id="RU004417"/>
    </source>
</evidence>
<accession>A0ABW0KB73</accession>
<dbReference type="SUPFAM" id="SSF51735">
    <property type="entry name" value="NAD(P)-binding Rossmann-fold domains"/>
    <property type="match status" value="1"/>
</dbReference>
<proteinExistence type="inferred from homology"/>
<sequence length="387" mass="41871">MLLHHPLLKTEWVDPLTGVKGYFVIDRLLSGYCGGGIRMRKGLDAQEVERLARTMTLKLSMVDMPSGGAKGGIDYDPAAPEALDILKRFLEAHRPFLQDCWATGEDLGTKEADIHRILTEIGIQSPVQAWIEKHPNAELVPTRLKNLLSLDVEGMTLVDVSTGYGVAVSAKHAAEVILGKAIQTTTAAIQGFGSVGASAALYLQKLGCTIVAISDVLGTIYKEDGIEIKELLPLRSKLGVIDRTLLDDKYTRVDREQWIDFNVDMLIPAAIADAIHAGNVNRVQSKLVIEGANLPTTAEAEKALYDRGICVIPDFVANSGGAGLFGAALDLQVEESIEGIYGYLEKVIGNATKRILKTASEHGVSARTAALMELQRETGIRRDSDVD</sequence>
<protein>
    <recommendedName>
        <fullName evidence="2 4">Glutamate dehydrogenase</fullName>
    </recommendedName>
</protein>
<dbReference type="Gene3D" id="3.40.50.10860">
    <property type="entry name" value="Leucine Dehydrogenase, chain A, domain 1"/>
    <property type="match status" value="1"/>
</dbReference>
<reference evidence="8" key="1">
    <citation type="journal article" date="2019" name="Int. J. Syst. Evol. Microbiol.">
        <title>The Global Catalogue of Microorganisms (GCM) 10K type strain sequencing project: providing services to taxonomists for standard genome sequencing and annotation.</title>
        <authorList>
            <consortium name="The Broad Institute Genomics Platform"/>
            <consortium name="The Broad Institute Genome Sequencing Center for Infectious Disease"/>
            <person name="Wu L."/>
            <person name="Ma J."/>
        </authorList>
    </citation>
    <scope>NUCLEOTIDE SEQUENCE [LARGE SCALE GENOMIC DNA]</scope>
    <source>
        <strain evidence="8">KACC 11904</strain>
    </source>
</reference>
<dbReference type="Pfam" id="PF02812">
    <property type="entry name" value="ELFV_dehydrog_N"/>
    <property type="match status" value="1"/>
</dbReference>
<dbReference type="RefSeq" id="WP_270884901.1">
    <property type="nucleotide sequence ID" value="NZ_JAQFVF010000080.1"/>
</dbReference>
<dbReference type="PANTHER" id="PTHR11606:SF13">
    <property type="entry name" value="GLUTAMATE DEHYDROGENASE 1, MITOCHONDRIAL"/>
    <property type="match status" value="1"/>
</dbReference>
<evidence type="ECO:0000313" key="7">
    <source>
        <dbReference type="EMBL" id="MFC5449912.1"/>
    </source>
</evidence>
<evidence type="ECO:0000256" key="1">
    <source>
        <dbReference type="ARBA" id="ARBA00006382"/>
    </source>
</evidence>
<dbReference type="InterPro" id="IPR006097">
    <property type="entry name" value="Glu/Leu/Phe/Val/Trp_DH_dimer"/>
</dbReference>
<organism evidence="7 8">
    <name type="scientific">Paenibacillus aestuarii</name>
    <dbReference type="NCBI Taxonomy" id="516965"/>
    <lineage>
        <taxon>Bacteria</taxon>
        <taxon>Bacillati</taxon>
        <taxon>Bacillota</taxon>
        <taxon>Bacilli</taxon>
        <taxon>Bacillales</taxon>
        <taxon>Paenibacillaceae</taxon>
        <taxon>Paenibacillus</taxon>
    </lineage>
</organism>
<dbReference type="EMBL" id="JBHSMJ010000022">
    <property type="protein sequence ID" value="MFC5449912.1"/>
    <property type="molecule type" value="Genomic_DNA"/>
</dbReference>
<gene>
    <name evidence="7" type="ORF">ACFPOG_16805</name>
</gene>
<keyword evidence="3 4" id="KW-0560">Oxidoreductase</keyword>
<dbReference type="InterPro" id="IPR014362">
    <property type="entry name" value="Glu_DH"/>
</dbReference>
<evidence type="ECO:0000259" key="6">
    <source>
        <dbReference type="SMART" id="SM00839"/>
    </source>
</evidence>
<dbReference type="InterPro" id="IPR006095">
    <property type="entry name" value="Glu/Leu/Phe/Val/Trp_DH"/>
</dbReference>
<feature type="domain" description="Glutamate/phenylalanine/leucine/valine/L-tryptophan dehydrogenase C-terminal" evidence="6">
    <location>
        <begin position="159"/>
        <end position="382"/>
    </location>
</feature>
<dbReference type="SMART" id="SM00839">
    <property type="entry name" value="ELFV_dehydrog"/>
    <property type="match status" value="1"/>
</dbReference>
<evidence type="ECO:0000256" key="2">
    <source>
        <dbReference type="ARBA" id="ARBA00012896"/>
    </source>
</evidence>
<evidence type="ECO:0000256" key="3">
    <source>
        <dbReference type="ARBA" id="ARBA00023002"/>
    </source>
</evidence>
<comment type="caution">
    <text evidence="7">The sequence shown here is derived from an EMBL/GenBank/DDBJ whole genome shotgun (WGS) entry which is preliminary data.</text>
</comment>
<dbReference type="GO" id="GO:0016491">
    <property type="term" value="F:oxidoreductase activity"/>
    <property type="evidence" value="ECO:0007669"/>
    <property type="project" value="UniProtKB-KW"/>
</dbReference>
<dbReference type="SUPFAM" id="SSF53223">
    <property type="entry name" value="Aminoacid dehydrogenase-like, N-terminal domain"/>
    <property type="match status" value="1"/>
</dbReference>
<dbReference type="InterPro" id="IPR046346">
    <property type="entry name" value="Aminoacid_DH-like_N_sf"/>
</dbReference>
<evidence type="ECO:0000256" key="4">
    <source>
        <dbReference type="PIRNR" id="PIRNR000185"/>
    </source>
</evidence>
<keyword evidence="8" id="KW-1185">Reference proteome</keyword>
<dbReference type="Pfam" id="PF00208">
    <property type="entry name" value="ELFV_dehydrog"/>
    <property type="match status" value="1"/>
</dbReference>
<dbReference type="PANTHER" id="PTHR11606">
    <property type="entry name" value="GLUTAMATE DEHYDROGENASE"/>
    <property type="match status" value="1"/>
</dbReference>
<dbReference type="InterPro" id="IPR036291">
    <property type="entry name" value="NAD(P)-bd_dom_sf"/>
</dbReference>
<dbReference type="Gene3D" id="3.40.50.720">
    <property type="entry name" value="NAD(P)-binding Rossmann-like Domain"/>
    <property type="match status" value="1"/>
</dbReference>
<dbReference type="InterPro" id="IPR006096">
    <property type="entry name" value="Glu/Leu/Phe/Val/Trp_DH_C"/>
</dbReference>
<dbReference type="Proteomes" id="UP001596044">
    <property type="component" value="Unassembled WGS sequence"/>
</dbReference>
<dbReference type="PRINTS" id="PR00082">
    <property type="entry name" value="GLFDHDRGNASE"/>
</dbReference>